<keyword evidence="7" id="KW-0902">Two-component regulatory system</keyword>
<dbReference type="InterPro" id="IPR005467">
    <property type="entry name" value="His_kinase_dom"/>
</dbReference>
<keyword evidence="4" id="KW-0597">Phosphoprotein</keyword>
<dbReference type="EC" id="2.7.13.3" evidence="3"/>
<dbReference type="GO" id="GO:0000155">
    <property type="term" value="F:phosphorelay sensor kinase activity"/>
    <property type="evidence" value="ECO:0007669"/>
    <property type="project" value="InterPro"/>
</dbReference>
<comment type="catalytic activity">
    <reaction evidence="1">
        <text>ATP + protein L-histidine = ADP + protein N-phospho-L-histidine.</text>
        <dbReference type="EC" id="2.7.13.3"/>
    </reaction>
</comment>
<evidence type="ECO:0000256" key="2">
    <source>
        <dbReference type="ARBA" id="ARBA00004370"/>
    </source>
</evidence>
<comment type="subcellular location">
    <subcellularLocation>
        <location evidence="2">Membrane</location>
    </subcellularLocation>
</comment>
<dbReference type="InterPro" id="IPR035965">
    <property type="entry name" value="PAS-like_dom_sf"/>
</dbReference>
<feature type="domain" description="Histidine kinase" evidence="11">
    <location>
        <begin position="212"/>
        <end position="430"/>
    </location>
</feature>
<dbReference type="PROSITE" id="PS50109">
    <property type="entry name" value="HIS_KIN"/>
    <property type="match status" value="1"/>
</dbReference>
<evidence type="ECO:0000256" key="6">
    <source>
        <dbReference type="ARBA" id="ARBA00022777"/>
    </source>
</evidence>
<dbReference type="InterPro" id="IPR036097">
    <property type="entry name" value="HisK_dim/P_sf"/>
</dbReference>
<dbReference type="EMBL" id="BDJK01000006">
    <property type="protein sequence ID" value="GAV21798.1"/>
    <property type="molecule type" value="Genomic_DNA"/>
</dbReference>
<dbReference type="FunFam" id="3.30.565.10:FF:000006">
    <property type="entry name" value="Sensor histidine kinase WalK"/>
    <property type="match status" value="1"/>
</dbReference>
<dbReference type="GO" id="GO:0016036">
    <property type="term" value="P:cellular response to phosphate starvation"/>
    <property type="evidence" value="ECO:0007669"/>
    <property type="project" value="TreeGrafter"/>
</dbReference>
<dbReference type="Proteomes" id="UP000187485">
    <property type="component" value="Unassembled WGS sequence"/>
</dbReference>
<evidence type="ECO:0000256" key="10">
    <source>
        <dbReference type="SAM" id="Phobius"/>
    </source>
</evidence>
<dbReference type="InterPro" id="IPR000700">
    <property type="entry name" value="PAS-assoc_C"/>
</dbReference>
<evidence type="ECO:0000313" key="14">
    <source>
        <dbReference type="EMBL" id="GAV21798.1"/>
    </source>
</evidence>
<dbReference type="PROSITE" id="PS50113">
    <property type="entry name" value="PAC"/>
    <property type="match status" value="1"/>
</dbReference>
<evidence type="ECO:0000259" key="11">
    <source>
        <dbReference type="PROSITE" id="PS50109"/>
    </source>
</evidence>
<keyword evidence="10" id="KW-0812">Transmembrane</keyword>
<dbReference type="Pfam" id="PF13426">
    <property type="entry name" value="PAS_9"/>
    <property type="match status" value="1"/>
</dbReference>
<keyword evidence="9" id="KW-0175">Coiled coil</keyword>
<keyword evidence="10" id="KW-1133">Transmembrane helix</keyword>
<dbReference type="InterPro" id="IPR004358">
    <property type="entry name" value="Sig_transdc_His_kin-like_C"/>
</dbReference>
<dbReference type="Pfam" id="PF02518">
    <property type="entry name" value="HATPase_c"/>
    <property type="match status" value="1"/>
</dbReference>
<protein>
    <recommendedName>
        <fullName evidence="3">histidine kinase</fullName>
        <ecNumber evidence="3">2.7.13.3</ecNumber>
    </recommendedName>
</protein>
<evidence type="ECO:0000259" key="12">
    <source>
        <dbReference type="PROSITE" id="PS50112"/>
    </source>
</evidence>
<dbReference type="SMART" id="SM00091">
    <property type="entry name" value="PAS"/>
    <property type="match status" value="1"/>
</dbReference>
<name>A0A1L8CS98_9THEO</name>
<dbReference type="CDD" id="cd00075">
    <property type="entry name" value="HATPase"/>
    <property type="match status" value="1"/>
</dbReference>
<comment type="caution">
    <text evidence="14">The sequence shown here is derived from an EMBL/GenBank/DDBJ whole genome shotgun (WGS) entry which is preliminary data.</text>
</comment>
<proteinExistence type="predicted"/>
<keyword evidence="8 10" id="KW-0472">Membrane</keyword>
<evidence type="ECO:0000256" key="3">
    <source>
        <dbReference type="ARBA" id="ARBA00012438"/>
    </source>
</evidence>
<dbReference type="SUPFAM" id="SSF47384">
    <property type="entry name" value="Homodimeric domain of signal transducing histidine kinase"/>
    <property type="match status" value="1"/>
</dbReference>
<dbReference type="Gene3D" id="1.10.8.500">
    <property type="entry name" value="HAMP domain in histidine kinase"/>
    <property type="match status" value="1"/>
</dbReference>
<dbReference type="PANTHER" id="PTHR45453">
    <property type="entry name" value="PHOSPHATE REGULON SENSOR PROTEIN PHOR"/>
    <property type="match status" value="1"/>
</dbReference>
<dbReference type="PANTHER" id="PTHR45453:SF1">
    <property type="entry name" value="PHOSPHATE REGULON SENSOR PROTEIN PHOR"/>
    <property type="match status" value="1"/>
</dbReference>
<dbReference type="Gene3D" id="3.30.565.10">
    <property type="entry name" value="Histidine kinase-like ATPase, C-terminal domain"/>
    <property type="match status" value="1"/>
</dbReference>
<evidence type="ECO:0000256" key="7">
    <source>
        <dbReference type="ARBA" id="ARBA00023012"/>
    </source>
</evidence>
<dbReference type="FunFam" id="1.10.287.130:FF:000001">
    <property type="entry name" value="Two-component sensor histidine kinase"/>
    <property type="match status" value="1"/>
</dbReference>
<accession>A0A1L8CS98</accession>
<dbReference type="PRINTS" id="PR00344">
    <property type="entry name" value="BCTRLSENSOR"/>
</dbReference>
<dbReference type="GO" id="GO:0004721">
    <property type="term" value="F:phosphoprotein phosphatase activity"/>
    <property type="evidence" value="ECO:0007669"/>
    <property type="project" value="TreeGrafter"/>
</dbReference>
<dbReference type="SUPFAM" id="SSF55785">
    <property type="entry name" value="PYP-like sensor domain (PAS domain)"/>
    <property type="match status" value="1"/>
</dbReference>
<dbReference type="PROSITE" id="PS50112">
    <property type="entry name" value="PAS"/>
    <property type="match status" value="1"/>
</dbReference>
<organism evidence="14 15">
    <name type="scientific">Carboxydothermus pertinax</name>
    <dbReference type="NCBI Taxonomy" id="870242"/>
    <lineage>
        <taxon>Bacteria</taxon>
        <taxon>Bacillati</taxon>
        <taxon>Bacillota</taxon>
        <taxon>Clostridia</taxon>
        <taxon>Thermoanaerobacterales</taxon>
        <taxon>Thermoanaerobacteraceae</taxon>
        <taxon>Carboxydothermus</taxon>
    </lineage>
</organism>
<dbReference type="STRING" id="870242.cpu_03080"/>
<feature type="transmembrane region" description="Helical" evidence="10">
    <location>
        <begin position="12"/>
        <end position="31"/>
    </location>
</feature>
<reference evidence="15" key="1">
    <citation type="submission" date="2016-12" db="EMBL/GenBank/DDBJ databases">
        <title>Draft Genome Sequences od Carboxydothermus pertinax and islandicus, Hydrogenogenic Carboxydotrophic Bacteria.</title>
        <authorList>
            <person name="Fukuyama Y."/>
            <person name="Ohmae K."/>
            <person name="Yoneda Y."/>
            <person name="Yoshida T."/>
            <person name="Sako Y."/>
        </authorList>
    </citation>
    <scope>NUCLEOTIDE SEQUENCE [LARGE SCALE GENOMIC DNA]</scope>
    <source>
        <strain evidence="15">Ug1</strain>
    </source>
</reference>
<dbReference type="NCBIfam" id="NF046044">
    <property type="entry name" value="PnpS"/>
    <property type="match status" value="1"/>
</dbReference>
<dbReference type="CDD" id="cd00130">
    <property type="entry name" value="PAS"/>
    <property type="match status" value="1"/>
</dbReference>
<keyword evidence="15" id="KW-1185">Reference proteome</keyword>
<evidence type="ECO:0000256" key="4">
    <source>
        <dbReference type="ARBA" id="ARBA00022553"/>
    </source>
</evidence>
<evidence type="ECO:0000256" key="1">
    <source>
        <dbReference type="ARBA" id="ARBA00000085"/>
    </source>
</evidence>
<dbReference type="Gene3D" id="3.30.450.20">
    <property type="entry name" value="PAS domain"/>
    <property type="match status" value="1"/>
</dbReference>
<keyword evidence="5" id="KW-0808">Transferase</keyword>
<feature type="domain" description="PAS" evidence="12">
    <location>
        <begin position="88"/>
        <end position="124"/>
    </location>
</feature>
<dbReference type="InterPro" id="IPR003661">
    <property type="entry name" value="HisK_dim/P_dom"/>
</dbReference>
<dbReference type="InterPro" id="IPR036890">
    <property type="entry name" value="HATPase_C_sf"/>
</dbReference>
<evidence type="ECO:0000256" key="8">
    <source>
        <dbReference type="ARBA" id="ARBA00023136"/>
    </source>
</evidence>
<dbReference type="GO" id="GO:0005886">
    <property type="term" value="C:plasma membrane"/>
    <property type="evidence" value="ECO:0007669"/>
    <property type="project" value="TreeGrafter"/>
</dbReference>
<feature type="coiled-coil region" evidence="9">
    <location>
        <begin position="68"/>
        <end position="95"/>
    </location>
</feature>
<dbReference type="SUPFAM" id="SSF55874">
    <property type="entry name" value="ATPase domain of HSP90 chaperone/DNA topoisomerase II/histidine kinase"/>
    <property type="match status" value="1"/>
</dbReference>
<evidence type="ECO:0000259" key="13">
    <source>
        <dbReference type="PROSITE" id="PS50113"/>
    </source>
</evidence>
<dbReference type="Gene3D" id="1.10.287.130">
    <property type="match status" value="1"/>
</dbReference>
<dbReference type="SMART" id="SM00388">
    <property type="entry name" value="HisKA"/>
    <property type="match status" value="1"/>
</dbReference>
<evidence type="ECO:0000313" key="15">
    <source>
        <dbReference type="Proteomes" id="UP000187485"/>
    </source>
</evidence>
<dbReference type="AlphaFoldDB" id="A0A1L8CS98"/>
<dbReference type="NCBIfam" id="TIGR00229">
    <property type="entry name" value="sensory_box"/>
    <property type="match status" value="1"/>
</dbReference>
<evidence type="ECO:0000256" key="5">
    <source>
        <dbReference type="ARBA" id="ARBA00022679"/>
    </source>
</evidence>
<sequence length="434" mass="49041">MVFFLTKEGVITLLDGLLVLAIGYAIFSAFINKINKKLELLNKFTASWREGKYSKISYYNDHEIGKIVDNLNYLLEQLENCKKTVKEEENRLRAILAGINAGVMVLDREGRVILVNKGLEKLFGKLNFTGEPKPLLEVIRNYELEKFLAESLANLKEMSREIEFLLPNSKTILIHATPLKDEQDQKVGLVVVFDDITEERKLEKMRSEFIANVSHELRTPLTSIKGFLETLLDGALEDKTIAKHFLQIMNSETERLTRLIDDLLSLSKIEAKKVDFAPKPLNINDLVQKMKLLFKSRLEEKGLSFVSTVPDDLPPVLADGDMISQVLINLLDNAIKYTPTGGKIELLAKVKEPFVEIAVKDTGIGIPEESQKRIFERFYRVDKARSRELGGTGLGLAIVKHIIDLHNGKVWVESKVGEGSTFGFSLPITQQKED</sequence>
<evidence type="ECO:0000256" key="9">
    <source>
        <dbReference type="SAM" id="Coils"/>
    </source>
</evidence>
<gene>
    <name evidence="14" type="ORF">cpu_03080</name>
</gene>
<dbReference type="InterPro" id="IPR050351">
    <property type="entry name" value="BphY/WalK/GraS-like"/>
</dbReference>
<dbReference type="InterPro" id="IPR000014">
    <property type="entry name" value="PAS"/>
</dbReference>
<dbReference type="CDD" id="cd00082">
    <property type="entry name" value="HisKA"/>
    <property type="match status" value="1"/>
</dbReference>
<dbReference type="InterPro" id="IPR003594">
    <property type="entry name" value="HATPase_dom"/>
</dbReference>
<feature type="domain" description="PAC" evidence="13">
    <location>
        <begin position="158"/>
        <end position="208"/>
    </location>
</feature>
<dbReference type="SMART" id="SM00387">
    <property type="entry name" value="HATPase_c"/>
    <property type="match status" value="1"/>
</dbReference>
<dbReference type="Pfam" id="PF00512">
    <property type="entry name" value="HisKA"/>
    <property type="match status" value="1"/>
</dbReference>
<keyword evidence="6 14" id="KW-0418">Kinase</keyword>